<evidence type="ECO:0000313" key="1">
    <source>
        <dbReference type="EMBL" id="CCO09327.1"/>
    </source>
</evidence>
<sequence>MQYLSSAAWHSAELMEIKGQLLLEIIRIYEYNIFG</sequence>
<proteinExistence type="predicted"/>
<evidence type="ECO:0000313" key="2">
    <source>
        <dbReference type="Proteomes" id="UP000009315"/>
    </source>
</evidence>
<dbReference type="STRING" id="1121428.DESHY_70113"/>
<dbReference type="EMBL" id="CAOS01000014">
    <property type="protein sequence ID" value="CCO09327.1"/>
    <property type="molecule type" value="Genomic_DNA"/>
</dbReference>
<dbReference type="AlphaFoldDB" id="K8E0Y5"/>
<organism evidence="1 2">
    <name type="scientific">Desulforamulus hydrothermalis Lam5 = DSM 18033</name>
    <dbReference type="NCBI Taxonomy" id="1121428"/>
    <lineage>
        <taxon>Bacteria</taxon>
        <taxon>Bacillati</taxon>
        <taxon>Bacillota</taxon>
        <taxon>Clostridia</taxon>
        <taxon>Eubacteriales</taxon>
        <taxon>Peptococcaceae</taxon>
        <taxon>Desulforamulus</taxon>
    </lineage>
</organism>
<dbReference type="Proteomes" id="UP000009315">
    <property type="component" value="Unassembled WGS sequence"/>
</dbReference>
<protein>
    <submittedName>
        <fullName evidence="1">Uncharacterized protein</fullName>
    </submittedName>
</protein>
<name>K8E0Y5_9FIRM</name>
<keyword evidence="2" id="KW-1185">Reference proteome</keyword>
<reference evidence="1 2" key="1">
    <citation type="journal article" date="2013" name="Genome Announc.">
        <title>Genome Sequence of the Sulfate-Reducing Bacterium Desulfotomaculum hydrothermale Lam5(T).</title>
        <authorList>
            <person name="Amin O."/>
            <person name="Fardeau M.L."/>
            <person name="Valette O."/>
            <person name="Hirschler-Rea A."/>
            <person name="Barbe V."/>
            <person name="Medigue C."/>
            <person name="Vacherie B."/>
            <person name="Ollivier B."/>
            <person name="Bertin P.N."/>
            <person name="Dolla A."/>
        </authorList>
    </citation>
    <scope>NUCLEOTIDE SEQUENCE [LARGE SCALE GENOMIC DNA]</scope>
    <source>
        <strain evidence="2">Lam5 / DSM 18033</strain>
    </source>
</reference>
<accession>K8E0Y5</accession>
<comment type="caution">
    <text evidence="1">The sequence shown here is derived from an EMBL/GenBank/DDBJ whole genome shotgun (WGS) entry which is preliminary data.</text>
</comment>
<gene>
    <name evidence="1" type="ORF">DESHY_70113</name>
</gene>